<sequence>MLVRDWMTINVISLGVNSSVLDAAEFLREKNIRQFPVIDSQGALVGIVSDRDIRDAMPSKFIPSDLASGKSGGLYTLTASDIMTSDPISVHSDAAMTEVAEILVKNKVGGLPVVDGGQLKGIITQADVLRFLCTASGSLRGGAQFAIRMDGRPELLAELLCEIRTVGIVFTSVFTAHDPVQSGFTNAYVTVADMGDMSVEEVVGILQDKYELLFYVVEGVTVDME</sequence>
<dbReference type="PANTHER" id="PTHR48108">
    <property type="entry name" value="CBS DOMAIN-CONTAINING PROTEIN CBSX2, CHLOROPLASTIC"/>
    <property type="match status" value="1"/>
</dbReference>
<keyword evidence="5" id="KW-1185">Reference proteome</keyword>
<accession>A0ABM8B200</accession>
<keyword evidence="2" id="KW-0129">CBS domain</keyword>
<dbReference type="Gene3D" id="3.10.580.10">
    <property type="entry name" value="CBS-domain"/>
    <property type="match status" value="1"/>
</dbReference>
<dbReference type="EMBL" id="AP026709">
    <property type="protein sequence ID" value="BDQ37834.1"/>
    <property type="molecule type" value="Genomic_DNA"/>
</dbReference>
<dbReference type="PANTHER" id="PTHR48108:SF34">
    <property type="entry name" value="CBS DOMAIN-CONTAINING PROTEIN YHCV"/>
    <property type="match status" value="1"/>
</dbReference>
<feature type="domain" description="CBS" evidence="3">
    <location>
        <begin position="7"/>
        <end position="64"/>
    </location>
</feature>
<dbReference type="PROSITE" id="PS51371">
    <property type="entry name" value="CBS"/>
    <property type="match status" value="2"/>
</dbReference>
<gene>
    <name evidence="4" type="ORF">SYK_21940</name>
</gene>
<name>A0ABM8B200_9BACT</name>
<feature type="domain" description="CBS" evidence="3">
    <location>
        <begin position="83"/>
        <end position="139"/>
    </location>
</feature>
<dbReference type="Pfam" id="PF00571">
    <property type="entry name" value="CBS"/>
    <property type="match status" value="2"/>
</dbReference>
<dbReference type="SUPFAM" id="SSF54631">
    <property type="entry name" value="CBS-domain pair"/>
    <property type="match status" value="1"/>
</dbReference>
<dbReference type="InterPro" id="IPR046342">
    <property type="entry name" value="CBS_dom_sf"/>
</dbReference>
<evidence type="ECO:0000313" key="5">
    <source>
        <dbReference type="Proteomes" id="UP001317742"/>
    </source>
</evidence>
<evidence type="ECO:0000313" key="4">
    <source>
        <dbReference type="EMBL" id="BDQ37834.1"/>
    </source>
</evidence>
<organism evidence="4 5">
    <name type="scientific">Pseudodesulfovibrio nedwellii</name>
    <dbReference type="NCBI Taxonomy" id="2973072"/>
    <lineage>
        <taxon>Bacteria</taxon>
        <taxon>Pseudomonadati</taxon>
        <taxon>Thermodesulfobacteriota</taxon>
        <taxon>Desulfovibrionia</taxon>
        <taxon>Desulfovibrionales</taxon>
        <taxon>Desulfovibrionaceae</taxon>
    </lineage>
</organism>
<dbReference type="SMART" id="SM00116">
    <property type="entry name" value="CBS"/>
    <property type="match status" value="2"/>
</dbReference>
<proteinExistence type="predicted"/>
<dbReference type="InterPro" id="IPR051462">
    <property type="entry name" value="CBS_domain-containing"/>
</dbReference>
<dbReference type="Proteomes" id="UP001317742">
    <property type="component" value="Chromosome"/>
</dbReference>
<reference evidence="4 5" key="1">
    <citation type="submission" date="2022-08" db="EMBL/GenBank/DDBJ databases">
        <title>Genome Sequence of the sulphate-reducing bacterium, Pseudodesulfovibrio sp. SYK.</title>
        <authorList>
            <person name="Kondo R."/>
            <person name="Kataoka T."/>
        </authorList>
    </citation>
    <scope>NUCLEOTIDE SEQUENCE [LARGE SCALE GENOMIC DNA]</scope>
    <source>
        <strain evidence="4 5">SYK</strain>
    </source>
</reference>
<protein>
    <submittedName>
        <fullName evidence="4">Membrane protein</fullName>
    </submittedName>
</protein>
<keyword evidence="1" id="KW-0677">Repeat</keyword>
<evidence type="ECO:0000259" key="3">
    <source>
        <dbReference type="PROSITE" id="PS51371"/>
    </source>
</evidence>
<dbReference type="RefSeq" id="WP_281760351.1">
    <property type="nucleotide sequence ID" value="NZ_AP026709.1"/>
</dbReference>
<evidence type="ECO:0000256" key="2">
    <source>
        <dbReference type="PROSITE-ProRule" id="PRU00703"/>
    </source>
</evidence>
<dbReference type="CDD" id="cd04584">
    <property type="entry name" value="CBS_pair_AcuB_like"/>
    <property type="match status" value="1"/>
</dbReference>
<evidence type="ECO:0000256" key="1">
    <source>
        <dbReference type="ARBA" id="ARBA00022737"/>
    </source>
</evidence>
<dbReference type="InterPro" id="IPR000644">
    <property type="entry name" value="CBS_dom"/>
</dbReference>